<evidence type="ECO:0000313" key="2">
    <source>
        <dbReference type="Proteomes" id="UP000549695"/>
    </source>
</evidence>
<dbReference type="EMBL" id="JACCCZ010000001">
    <property type="protein sequence ID" value="NYG02638.1"/>
    <property type="molecule type" value="Genomic_DNA"/>
</dbReference>
<dbReference type="InterPro" id="IPR027417">
    <property type="entry name" value="P-loop_NTPase"/>
</dbReference>
<dbReference type="SUPFAM" id="SSF52540">
    <property type="entry name" value="P-loop containing nucleoside triphosphate hydrolases"/>
    <property type="match status" value="1"/>
</dbReference>
<organism evidence="1 2">
    <name type="scientific">Pseudonocardia alni</name>
    <name type="common">Amycolata alni</name>
    <dbReference type="NCBI Taxonomy" id="33907"/>
    <lineage>
        <taxon>Bacteria</taxon>
        <taxon>Bacillati</taxon>
        <taxon>Actinomycetota</taxon>
        <taxon>Actinomycetes</taxon>
        <taxon>Pseudonocardiales</taxon>
        <taxon>Pseudonocardiaceae</taxon>
        <taxon>Pseudonocardia</taxon>
    </lineage>
</organism>
<dbReference type="AlphaFoldDB" id="A0A852W0E9"/>
<dbReference type="Proteomes" id="UP000549695">
    <property type="component" value="Unassembled WGS sequence"/>
</dbReference>
<name>A0A852W0E9_PSEA5</name>
<proteinExistence type="predicted"/>
<gene>
    <name evidence="1" type="ORF">HDA37_002923</name>
</gene>
<sequence length="270" mass="28547">MTDGCTDGQAGDMYLLTGIQASGKSTVAQALAERLPAPAVHVHGDRFRRWIVTGRAEMGPAAGPEAHRQLRLRHTLTAQAADGYADAGFSVVVQDVVLGAHLPATVAALRTRPLYVVVLAPRPEVAARRQAERDKVTSDAFTAAALDTVLRSETPRIGLWLDTSELDVAATVDAILDRTAESAVGTVGTVRVWHTEQGWGVVDSPVTPGGCWVHFSAVAGDAVPAAGDVVTLEWEAGEQDVFAFRGTRLTPQDDGPSGAYRSSLTLTFDP</sequence>
<reference evidence="1 2" key="1">
    <citation type="submission" date="2020-07" db="EMBL/GenBank/DDBJ databases">
        <title>Sequencing the genomes of 1000 actinobacteria strains.</title>
        <authorList>
            <person name="Klenk H.-P."/>
        </authorList>
    </citation>
    <scope>NUCLEOTIDE SEQUENCE [LARGE SCALE GENOMIC DNA]</scope>
    <source>
        <strain evidence="1 2">DSM 44749</strain>
    </source>
</reference>
<accession>A0A852W0E9</accession>
<evidence type="ECO:0000313" key="1">
    <source>
        <dbReference type="EMBL" id="NYG02638.1"/>
    </source>
</evidence>
<dbReference type="GO" id="GO:0016301">
    <property type="term" value="F:kinase activity"/>
    <property type="evidence" value="ECO:0007669"/>
    <property type="project" value="UniProtKB-KW"/>
</dbReference>
<keyword evidence="1" id="KW-0808">Transferase</keyword>
<comment type="caution">
    <text evidence="1">The sequence shown here is derived from an EMBL/GenBank/DDBJ whole genome shotgun (WGS) entry which is preliminary data.</text>
</comment>
<protein>
    <submittedName>
        <fullName evidence="1">Kinase/cold shock CspA family protein</fullName>
    </submittedName>
</protein>
<keyword evidence="1" id="KW-0418">Kinase</keyword>
<keyword evidence="2" id="KW-1185">Reference proteome</keyword>
<dbReference type="RefSeq" id="WP_312888643.1">
    <property type="nucleotide sequence ID" value="NZ_BAAAJZ010000003.1"/>
</dbReference>
<dbReference type="Gene3D" id="3.40.50.300">
    <property type="entry name" value="P-loop containing nucleotide triphosphate hydrolases"/>
    <property type="match status" value="1"/>
</dbReference>
<dbReference type="Pfam" id="PF13671">
    <property type="entry name" value="AAA_33"/>
    <property type="match status" value="1"/>
</dbReference>
<dbReference type="GeneID" id="98052672"/>